<sequence>MSTTYSRPLGILEKSQGQAFADDLALVVGGRTARDLEKNTNFILAETASKLESLKLSLSIQKCQAIVYRSYASQKFSKRNSTILNRKPTFRINNISIRVTDSLKILGIIIDQKLSWTAHIDSLHDKILTLKSNFNRIVKSDWSVNQNLIKTWYITTIEKALLYGASVWGGALTKIQIWVRRSSQFNHIIDSVSLDQNILIKNISSHLKFISPPTQIDNADFEVYTDGSRIENETGFAVCTFQNDQNLHNFLFKLNYYNSVFQAELAAIHHAVKWAASNNYKINIYTDSLSSILALKSAHSRSSFVNSVKQDVAKAGNLVGLSWVKAHVGIQGNEVADQNAKQAITSGEELVIPAPRSFLNRKLKLYICQTWNTFWNNYDSASGQRVRKHINTVSPTFLINNKILIYFLSGHGPFPAYLYRFKKLNSPLCVCGQVGDAEHYTFDCSLTKDFHLTKPADAHRKAWFSNLMNNNQAIGKLTNSFRISNGVCDSLTRSGDS</sequence>
<dbReference type="PROSITE" id="PS50879">
    <property type="entry name" value="RNASE_H_1"/>
    <property type="match status" value="1"/>
</dbReference>
<dbReference type="Pfam" id="PF00075">
    <property type="entry name" value="RNase_H"/>
    <property type="match status" value="1"/>
</dbReference>
<protein>
    <recommendedName>
        <fullName evidence="3">ribonuclease H</fullName>
        <ecNumber evidence="3">3.1.26.4</ecNumber>
    </recommendedName>
</protein>
<evidence type="ECO:0000259" key="8">
    <source>
        <dbReference type="PROSITE" id="PS50879"/>
    </source>
</evidence>
<dbReference type="GO" id="GO:0046872">
    <property type="term" value="F:metal ion binding"/>
    <property type="evidence" value="ECO:0007669"/>
    <property type="project" value="UniProtKB-KW"/>
</dbReference>
<dbReference type="GO" id="GO:0004523">
    <property type="term" value="F:RNA-DNA hybrid ribonuclease activity"/>
    <property type="evidence" value="ECO:0007669"/>
    <property type="project" value="UniProtKB-EC"/>
</dbReference>
<comment type="catalytic activity">
    <reaction evidence="1">
        <text>Endonucleolytic cleavage to 5'-phosphomonoester.</text>
        <dbReference type="EC" id="3.1.26.4"/>
    </reaction>
</comment>
<evidence type="ECO:0000256" key="3">
    <source>
        <dbReference type="ARBA" id="ARBA00012180"/>
    </source>
</evidence>
<dbReference type="InterPro" id="IPR012337">
    <property type="entry name" value="RNaseH-like_sf"/>
</dbReference>
<evidence type="ECO:0000313" key="9">
    <source>
        <dbReference type="EMBL" id="GBM02891.1"/>
    </source>
</evidence>
<dbReference type="SUPFAM" id="SSF53098">
    <property type="entry name" value="Ribonuclease H-like"/>
    <property type="match status" value="1"/>
</dbReference>
<dbReference type="GO" id="GO:0043137">
    <property type="term" value="P:DNA replication, removal of RNA primer"/>
    <property type="evidence" value="ECO:0007669"/>
    <property type="project" value="TreeGrafter"/>
</dbReference>
<dbReference type="PANTHER" id="PTHR10642:SF26">
    <property type="entry name" value="RIBONUCLEASE H1"/>
    <property type="match status" value="1"/>
</dbReference>
<keyword evidence="7" id="KW-0378">Hydrolase</keyword>
<dbReference type="CDD" id="cd09276">
    <property type="entry name" value="Rnase_HI_RT_non_LTR"/>
    <property type="match status" value="1"/>
</dbReference>
<organism evidence="9 10">
    <name type="scientific">Araneus ventricosus</name>
    <name type="common">Orbweaver spider</name>
    <name type="synonym">Epeira ventricosa</name>
    <dbReference type="NCBI Taxonomy" id="182803"/>
    <lineage>
        <taxon>Eukaryota</taxon>
        <taxon>Metazoa</taxon>
        <taxon>Ecdysozoa</taxon>
        <taxon>Arthropoda</taxon>
        <taxon>Chelicerata</taxon>
        <taxon>Arachnida</taxon>
        <taxon>Araneae</taxon>
        <taxon>Araneomorphae</taxon>
        <taxon>Entelegynae</taxon>
        <taxon>Araneoidea</taxon>
        <taxon>Araneidae</taxon>
        <taxon>Araneus</taxon>
    </lineage>
</organism>
<dbReference type="PANTHER" id="PTHR10642">
    <property type="entry name" value="RIBONUCLEASE H1"/>
    <property type="match status" value="1"/>
</dbReference>
<keyword evidence="4" id="KW-0540">Nuclease</keyword>
<dbReference type="Proteomes" id="UP000499080">
    <property type="component" value="Unassembled WGS sequence"/>
</dbReference>
<dbReference type="AlphaFoldDB" id="A0A4Y2CEP3"/>
<keyword evidence="6" id="KW-0255">Endonuclease</keyword>
<evidence type="ECO:0000256" key="6">
    <source>
        <dbReference type="ARBA" id="ARBA00022759"/>
    </source>
</evidence>
<dbReference type="InterPro" id="IPR036397">
    <property type="entry name" value="RNaseH_sf"/>
</dbReference>
<reference evidence="9 10" key="1">
    <citation type="journal article" date="2019" name="Sci. Rep.">
        <title>Orb-weaving spider Araneus ventricosus genome elucidates the spidroin gene catalogue.</title>
        <authorList>
            <person name="Kono N."/>
            <person name="Nakamura H."/>
            <person name="Ohtoshi R."/>
            <person name="Moran D.A.P."/>
            <person name="Shinohara A."/>
            <person name="Yoshida Y."/>
            <person name="Fujiwara M."/>
            <person name="Mori M."/>
            <person name="Tomita M."/>
            <person name="Arakawa K."/>
        </authorList>
    </citation>
    <scope>NUCLEOTIDE SEQUENCE [LARGE SCALE GENOMIC DNA]</scope>
</reference>
<evidence type="ECO:0000256" key="4">
    <source>
        <dbReference type="ARBA" id="ARBA00022722"/>
    </source>
</evidence>
<dbReference type="EMBL" id="BGPR01000184">
    <property type="protein sequence ID" value="GBM02891.1"/>
    <property type="molecule type" value="Genomic_DNA"/>
</dbReference>
<dbReference type="InterPro" id="IPR002156">
    <property type="entry name" value="RNaseH_domain"/>
</dbReference>
<proteinExistence type="inferred from homology"/>
<dbReference type="EC" id="3.1.26.4" evidence="3"/>
<comment type="similarity">
    <text evidence="2">Belongs to the RNase H family.</text>
</comment>
<keyword evidence="5" id="KW-0479">Metal-binding</keyword>
<gene>
    <name evidence="9" type="ORF">AVEN_52062_1</name>
</gene>
<evidence type="ECO:0000256" key="1">
    <source>
        <dbReference type="ARBA" id="ARBA00000077"/>
    </source>
</evidence>
<dbReference type="OrthoDB" id="6437659at2759"/>
<evidence type="ECO:0000256" key="7">
    <source>
        <dbReference type="ARBA" id="ARBA00022801"/>
    </source>
</evidence>
<feature type="domain" description="RNase H type-1" evidence="8">
    <location>
        <begin position="217"/>
        <end position="345"/>
    </location>
</feature>
<keyword evidence="10" id="KW-1185">Reference proteome</keyword>
<name>A0A4Y2CEP3_ARAVE</name>
<dbReference type="InterPro" id="IPR050092">
    <property type="entry name" value="RNase_H"/>
</dbReference>
<evidence type="ECO:0000256" key="2">
    <source>
        <dbReference type="ARBA" id="ARBA00005300"/>
    </source>
</evidence>
<evidence type="ECO:0000313" key="10">
    <source>
        <dbReference type="Proteomes" id="UP000499080"/>
    </source>
</evidence>
<dbReference type="GO" id="GO:0003676">
    <property type="term" value="F:nucleic acid binding"/>
    <property type="evidence" value="ECO:0007669"/>
    <property type="project" value="InterPro"/>
</dbReference>
<dbReference type="Gene3D" id="3.30.420.10">
    <property type="entry name" value="Ribonuclease H-like superfamily/Ribonuclease H"/>
    <property type="match status" value="1"/>
</dbReference>
<comment type="caution">
    <text evidence="9">The sequence shown here is derived from an EMBL/GenBank/DDBJ whole genome shotgun (WGS) entry which is preliminary data.</text>
</comment>
<evidence type="ECO:0000256" key="5">
    <source>
        <dbReference type="ARBA" id="ARBA00022723"/>
    </source>
</evidence>
<accession>A0A4Y2CEP3</accession>